<evidence type="ECO:0000259" key="2">
    <source>
        <dbReference type="Pfam" id="PF13304"/>
    </source>
</evidence>
<dbReference type="EMBL" id="CAADFJ010000049">
    <property type="protein sequence ID" value="VFK00615.1"/>
    <property type="molecule type" value="Genomic_DNA"/>
</dbReference>
<feature type="domain" description="Endonuclease GajA/Old nuclease/RecF-like AAA" evidence="1">
    <location>
        <begin position="1"/>
        <end position="116"/>
    </location>
</feature>
<dbReference type="SUPFAM" id="SSF52540">
    <property type="entry name" value="P-loop containing nucleoside triphosphate hydrolases"/>
    <property type="match status" value="1"/>
</dbReference>
<evidence type="ECO:0000313" key="4">
    <source>
        <dbReference type="EMBL" id="VFJ93655.1"/>
    </source>
</evidence>
<dbReference type="InterPro" id="IPR027417">
    <property type="entry name" value="P-loop_NTPase"/>
</dbReference>
<dbReference type="EMBL" id="CAADFI010000048">
    <property type="protein sequence ID" value="VFJ93655.1"/>
    <property type="molecule type" value="Genomic_DNA"/>
</dbReference>
<reference evidence="3" key="1">
    <citation type="submission" date="2019-02" db="EMBL/GenBank/DDBJ databases">
        <authorList>
            <person name="Gruber-Vodicka R. H."/>
            <person name="Seah K. B. B."/>
        </authorList>
    </citation>
    <scope>NUCLEOTIDE SEQUENCE</scope>
    <source>
        <strain evidence="5">BECK_SA2B12</strain>
        <strain evidence="3">BECK_SA2B15</strain>
        <strain evidence="4">BECK_SA2B20</strain>
    </source>
</reference>
<dbReference type="InterPro" id="IPR041685">
    <property type="entry name" value="AAA_GajA/Old/RecF-like"/>
</dbReference>
<dbReference type="PANTHER" id="PTHR43581:SF4">
    <property type="entry name" value="ATP_GTP PHOSPHATASE"/>
    <property type="match status" value="1"/>
</dbReference>
<evidence type="ECO:0000313" key="3">
    <source>
        <dbReference type="EMBL" id="VFJ92849.1"/>
    </source>
</evidence>
<evidence type="ECO:0000313" key="5">
    <source>
        <dbReference type="EMBL" id="VFK00615.1"/>
    </source>
</evidence>
<organism evidence="3">
    <name type="scientific">Candidatus Kentrum eta</name>
    <dbReference type="NCBI Taxonomy" id="2126337"/>
    <lineage>
        <taxon>Bacteria</taxon>
        <taxon>Pseudomonadati</taxon>
        <taxon>Pseudomonadota</taxon>
        <taxon>Gammaproteobacteria</taxon>
        <taxon>Candidatus Kentrum</taxon>
    </lineage>
</organism>
<dbReference type="EMBL" id="CAADFG010000049">
    <property type="protein sequence ID" value="VFJ92849.1"/>
    <property type="molecule type" value="Genomic_DNA"/>
</dbReference>
<proteinExistence type="predicted"/>
<dbReference type="AlphaFoldDB" id="A0A450UJX2"/>
<name>A0A450UJX2_9GAMM</name>
<feature type="domain" description="ATPase AAA-type core" evidence="2">
    <location>
        <begin position="206"/>
        <end position="316"/>
    </location>
</feature>
<sequence>MFFERIEIHHFRGIESLTIDNIKQVNVLTGRNNCGKTSVLEAIFLLVGMSNPHLALNVHGFRGLTLTDDKDFSYLFNGFDFSKDLSITGRWESQERTLEIKPIYPTSTGIQEHLSKSGEASEETFLSSSTSTMMEEALEGLAFDFSMDKNGPFHAEIKLKQGNLNIPGIKLEQANVQFSPHYREKLSASFINPRTIMNSLHQRLEAILVRKDSEGIISALKEIEPNLNDIRLGAGGTIYADVIGIDKLVPIHLMGDGIIKIIAILAAISEGKNGILFIDEIENGLHYSSLMPLWKAILKMALESHVQLFIATHSDECIHAMVRTYQTYHESGIGEDFVSLFRIDRNRDGQHRAIQYDSDILLAGLGEDFEVR</sequence>
<dbReference type="InterPro" id="IPR003959">
    <property type="entry name" value="ATPase_AAA_core"/>
</dbReference>
<dbReference type="Pfam" id="PF13175">
    <property type="entry name" value="AAA_15"/>
    <property type="match status" value="1"/>
</dbReference>
<accession>A0A450UJX2</accession>
<dbReference type="Pfam" id="PF13304">
    <property type="entry name" value="AAA_21"/>
    <property type="match status" value="1"/>
</dbReference>
<dbReference type="Gene3D" id="3.40.50.300">
    <property type="entry name" value="P-loop containing nucleotide triphosphate hydrolases"/>
    <property type="match status" value="1"/>
</dbReference>
<gene>
    <name evidence="3" type="ORF">BECKH772A_GA0070896_100492</name>
    <name evidence="4" type="ORF">BECKH772B_GA0070898_100482</name>
    <name evidence="5" type="ORF">BECKH772C_GA0070978_100492</name>
</gene>
<evidence type="ECO:0000259" key="1">
    <source>
        <dbReference type="Pfam" id="PF13175"/>
    </source>
</evidence>
<protein>
    <submittedName>
        <fullName evidence="3">ATPase/GTPase, AAA15 family</fullName>
    </submittedName>
</protein>
<dbReference type="InterPro" id="IPR051396">
    <property type="entry name" value="Bact_Antivir_Def_Nuclease"/>
</dbReference>
<dbReference type="PANTHER" id="PTHR43581">
    <property type="entry name" value="ATP/GTP PHOSPHATASE"/>
    <property type="match status" value="1"/>
</dbReference>